<dbReference type="Gene3D" id="3.50.50.60">
    <property type="entry name" value="FAD/NAD(P)-binding domain"/>
    <property type="match status" value="2"/>
</dbReference>
<comment type="cofactor">
    <cofactor evidence="1">
        <name>FAD</name>
        <dbReference type="ChEBI" id="CHEBI:57692"/>
    </cofactor>
</comment>
<evidence type="ECO:0000313" key="6">
    <source>
        <dbReference type="EMBL" id="STZ42395.1"/>
    </source>
</evidence>
<gene>
    <name evidence="6" type="primary">ksdD_1</name>
    <name evidence="6" type="ORF">NCTC10742_01607</name>
</gene>
<dbReference type="PANTHER" id="PTHR43400:SF10">
    <property type="entry name" value="3-OXOSTEROID 1-DEHYDROGENASE"/>
    <property type="match status" value="1"/>
</dbReference>
<dbReference type="InterPro" id="IPR036188">
    <property type="entry name" value="FAD/NAD-bd_sf"/>
</dbReference>
<keyword evidence="3" id="KW-0274">FAD</keyword>
<reference evidence="6 7" key="1">
    <citation type="submission" date="2018-06" db="EMBL/GenBank/DDBJ databases">
        <authorList>
            <consortium name="Pathogen Informatics"/>
            <person name="Doyle S."/>
        </authorList>
    </citation>
    <scope>NUCLEOTIDE SEQUENCE [LARGE SCALE GENOMIC DNA]</scope>
    <source>
        <strain evidence="6 7">NCTC10742</strain>
    </source>
</reference>
<dbReference type="SUPFAM" id="SSF51905">
    <property type="entry name" value="FAD/NAD(P)-binding domain"/>
    <property type="match status" value="1"/>
</dbReference>
<evidence type="ECO:0000256" key="4">
    <source>
        <dbReference type="ARBA" id="ARBA00023002"/>
    </source>
</evidence>
<evidence type="ECO:0000313" key="7">
    <source>
        <dbReference type="Proteomes" id="UP000254291"/>
    </source>
</evidence>
<dbReference type="EC" id="1.3.99.4" evidence="6"/>
<dbReference type="NCBIfam" id="NF009479">
    <property type="entry name" value="PRK12845.1"/>
    <property type="match status" value="1"/>
</dbReference>
<proteinExistence type="predicted"/>
<organism evidence="6 7">
    <name type="scientific">Mycolicibacterium gilvum</name>
    <dbReference type="NCBI Taxonomy" id="1804"/>
    <lineage>
        <taxon>Bacteria</taxon>
        <taxon>Bacillati</taxon>
        <taxon>Actinomycetota</taxon>
        <taxon>Actinomycetes</taxon>
        <taxon>Mycobacteriales</taxon>
        <taxon>Mycobacteriaceae</taxon>
        <taxon>Mycolicibacterium</taxon>
    </lineage>
</organism>
<keyword evidence="2" id="KW-0285">Flavoprotein</keyword>
<dbReference type="GO" id="GO:0047571">
    <property type="term" value="F:3-oxosteroid 1-dehydrogenase activity"/>
    <property type="evidence" value="ECO:0007669"/>
    <property type="project" value="UniProtKB-EC"/>
</dbReference>
<dbReference type="InterPro" id="IPR003953">
    <property type="entry name" value="FAD-dep_OxRdtase_2_FAD-bd"/>
</dbReference>
<dbReference type="Proteomes" id="UP000254291">
    <property type="component" value="Unassembled WGS sequence"/>
</dbReference>
<name>A0A378SJ49_9MYCO</name>
<dbReference type="InterPro" id="IPR027477">
    <property type="entry name" value="Succ_DH/fumarate_Rdtase_cat_sf"/>
</dbReference>
<keyword evidence="4 6" id="KW-0560">Oxidoreductase</keyword>
<evidence type="ECO:0000256" key="1">
    <source>
        <dbReference type="ARBA" id="ARBA00001974"/>
    </source>
</evidence>
<dbReference type="EMBL" id="UGQM01000001">
    <property type="protein sequence ID" value="STZ42395.1"/>
    <property type="molecule type" value="Genomic_DNA"/>
</dbReference>
<sequence>MDGRCSTHQEAVYRLRAAAPNVTSVTAASATIPAGLPVSDTTVDLLVVGSGTGMSAALAAHEAGLSVLIVEKSEYVGGSTARSGGALWLPASPVLGAAGAGDSVERARTYLDAVVDGAAPSERSAGFLAHLTGTLDMLRRTTPMKLFWAREYSDYHPEQPGGSAAGRTCECRPLDTAVLGEYLPRLRPGVMEVTIPMPTTGADYRWLNLMTRVPRKGLPTIAKRLGQGVGGLLLGRRYAAGGQALAAGLFAGVLRAGIPVWTDTALVELTGDDARVTGAVVSHRGTEITVTARRGVVLAAGGFDHNMDMRWKFQSESLQPGVSLGADTNTGDAIRIAQDRGAAIGLMDQSWWFPAVAPLPGKAPAVMLAERSLPGSLIVDQNGRRFANESSDYMSFGQRVLELERTGTPVESMWIVFDQKYRNSYVFAAELFPRMAIPQSWYDAGIAHRADDFSELAGLMGVPPETFGDTMRRFNESAGAGIDSDFHRGESAYDRYYGDPTVTPSPNLRPLAKGPFYAVKMVLSDLGTCGGLRADERARVLREDGAAIEGLYAIGNCAANAFGATYPGAGATIAQGLVYGYVAALDAARG</sequence>
<evidence type="ECO:0000256" key="3">
    <source>
        <dbReference type="ARBA" id="ARBA00022827"/>
    </source>
</evidence>
<protein>
    <submittedName>
        <fullName evidence="6">Succinate dehydrogenase/fumarate reductase flavoprotein subunit</fullName>
        <ecNumber evidence="6">1.3.99.4</ecNumber>
    </submittedName>
</protein>
<dbReference type="InterPro" id="IPR050315">
    <property type="entry name" value="FAD-oxidoreductase_2"/>
</dbReference>
<dbReference type="PANTHER" id="PTHR43400">
    <property type="entry name" value="FUMARATE REDUCTASE"/>
    <property type="match status" value="1"/>
</dbReference>
<evidence type="ECO:0000259" key="5">
    <source>
        <dbReference type="Pfam" id="PF00890"/>
    </source>
</evidence>
<feature type="domain" description="FAD-dependent oxidoreductase 2 FAD-binding" evidence="5">
    <location>
        <begin position="44"/>
        <end position="573"/>
    </location>
</feature>
<dbReference type="Pfam" id="PF00890">
    <property type="entry name" value="FAD_binding_2"/>
    <property type="match status" value="1"/>
</dbReference>
<dbReference type="GO" id="GO:0008202">
    <property type="term" value="P:steroid metabolic process"/>
    <property type="evidence" value="ECO:0007669"/>
    <property type="project" value="UniProtKB-ARBA"/>
</dbReference>
<evidence type="ECO:0000256" key="2">
    <source>
        <dbReference type="ARBA" id="ARBA00022630"/>
    </source>
</evidence>
<dbReference type="SUPFAM" id="SSF56425">
    <property type="entry name" value="Succinate dehydrogenase/fumarate reductase flavoprotein, catalytic domain"/>
    <property type="match status" value="1"/>
</dbReference>
<accession>A0A378SJ49</accession>
<dbReference type="AlphaFoldDB" id="A0A378SJ49"/>